<name>A0A1S6XR45_BARSR</name>
<proteinExistence type="predicted"/>
<gene>
    <name evidence="1" type="ORF">BscR1v2_010720</name>
</gene>
<organism evidence="1 2">
    <name type="scientific">Bartonella schoenbuchensis (strain DSM 13525 / NCTC 13165 / R1)</name>
    <dbReference type="NCBI Taxonomy" id="687861"/>
    <lineage>
        <taxon>Bacteria</taxon>
        <taxon>Pseudomonadati</taxon>
        <taxon>Pseudomonadota</taxon>
        <taxon>Alphaproteobacteria</taxon>
        <taxon>Hyphomicrobiales</taxon>
        <taxon>Bartonellaceae</taxon>
        <taxon>Bartonella</taxon>
    </lineage>
</organism>
<dbReference type="STRING" id="687861.BscR1v2_010720"/>
<dbReference type="EMBL" id="CP019789">
    <property type="protein sequence ID" value="AQX30998.1"/>
    <property type="molecule type" value="Genomic_DNA"/>
</dbReference>
<evidence type="ECO:0000313" key="1">
    <source>
        <dbReference type="EMBL" id="AQX30998.1"/>
    </source>
</evidence>
<dbReference type="Proteomes" id="UP000190811">
    <property type="component" value="Chromosome"/>
</dbReference>
<evidence type="ECO:0008006" key="3">
    <source>
        <dbReference type="Google" id="ProtNLM"/>
    </source>
</evidence>
<dbReference type="AlphaFoldDB" id="A0A1S6XR45"/>
<protein>
    <recommendedName>
        <fullName evidence="3">Transcriptional regulator</fullName>
    </recommendedName>
</protein>
<sequence length="41" mass="4984">MDKNPSINAQILALWEKLTEDEKKQFIIFFLDRMKKEDQEV</sequence>
<evidence type="ECO:0000313" key="2">
    <source>
        <dbReference type="Proteomes" id="UP000190811"/>
    </source>
</evidence>
<reference evidence="2" key="1">
    <citation type="journal article" date="2017" name="Genome Biol. Evol.">
        <title>Evolutionary Dynamics of Pathoadaptation Revealed by Three Independent Acquisitions of the VirB/D4 Type IV Secretion System in Bartonella.</title>
        <authorList>
            <person name="Harms A."/>
            <person name="Segers F.H."/>
            <person name="Quebatte M."/>
            <person name="Mistl C."/>
            <person name="Manfredi P."/>
            <person name="Korner J."/>
            <person name="Chomel B.B."/>
            <person name="Kosoy M."/>
            <person name="Maruyama S."/>
            <person name="Engel P."/>
            <person name="Dehio C."/>
        </authorList>
    </citation>
    <scope>NUCLEOTIDE SEQUENCE [LARGE SCALE GENOMIC DNA]</scope>
    <source>
        <strain evidence="2">R1</strain>
    </source>
</reference>
<accession>A0A1S6XR45</accession>